<organism evidence="2">
    <name type="scientific">Arundo donax</name>
    <name type="common">Giant reed</name>
    <name type="synonym">Donax arundinaceus</name>
    <dbReference type="NCBI Taxonomy" id="35708"/>
    <lineage>
        <taxon>Eukaryota</taxon>
        <taxon>Viridiplantae</taxon>
        <taxon>Streptophyta</taxon>
        <taxon>Embryophyta</taxon>
        <taxon>Tracheophyta</taxon>
        <taxon>Spermatophyta</taxon>
        <taxon>Magnoliopsida</taxon>
        <taxon>Liliopsida</taxon>
        <taxon>Poales</taxon>
        <taxon>Poaceae</taxon>
        <taxon>PACMAD clade</taxon>
        <taxon>Arundinoideae</taxon>
        <taxon>Arundineae</taxon>
        <taxon>Arundo</taxon>
    </lineage>
</organism>
<dbReference type="AlphaFoldDB" id="A0A0A9FRJ6"/>
<name>A0A0A9FRJ6_ARUDO</name>
<feature type="chain" id="PRO_5002064777" evidence="1">
    <location>
        <begin position="30"/>
        <end position="65"/>
    </location>
</feature>
<reference evidence="2" key="2">
    <citation type="journal article" date="2015" name="Data Brief">
        <title>Shoot transcriptome of the giant reed, Arundo donax.</title>
        <authorList>
            <person name="Barrero R.A."/>
            <person name="Guerrero F.D."/>
            <person name="Moolhuijzen P."/>
            <person name="Goolsby J.A."/>
            <person name="Tidwell J."/>
            <person name="Bellgard S.E."/>
            <person name="Bellgard M.I."/>
        </authorList>
    </citation>
    <scope>NUCLEOTIDE SEQUENCE</scope>
    <source>
        <tissue evidence="2">Shoot tissue taken approximately 20 cm above the soil surface</tissue>
    </source>
</reference>
<proteinExistence type="predicted"/>
<sequence>MGNYFRPLLWEHVLLFALLKESLLHFTFSFSPCCHTSNQFPVILMREVLSVFKSSLSLDVKRDNF</sequence>
<dbReference type="EMBL" id="GBRH01184955">
    <property type="protein sequence ID" value="JAE12941.1"/>
    <property type="molecule type" value="Transcribed_RNA"/>
</dbReference>
<keyword evidence="1" id="KW-0732">Signal</keyword>
<protein>
    <submittedName>
        <fullName evidence="2">Uncharacterized protein</fullName>
    </submittedName>
</protein>
<evidence type="ECO:0000256" key="1">
    <source>
        <dbReference type="SAM" id="SignalP"/>
    </source>
</evidence>
<accession>A0A0A9FRJ6</accession>
<evidence type="ECO:0000313" key="2">
    <source>
        <dbReference type="EMBL" id="JAE12941.1"/>
    </source>
</evidence>
<feature type="signal peptide" evidence="1">
    <location>
        <begin position="1"/>
        <end position="29"/>
    </location>
</feature>
<reference evidence="2" key="1">
    <citation type="submission" date="2014-09" db="EMBL/GenBank/DDBJ databases">
        <authorList>
            <person name="Magalhaes I.L.F."/>
            <person name="Oliveira U."/>
            <person name="Santos F.R."/>
            <person name="Vidigal T.H.D.A."/>
            <person name="Brescovit A.D."/>
            <person name="Santos A.J."/>
        </authorList>
    </citation>
    <scope>NUCLEOTIDE SEQUENCE</scope>
    <source>
        <tissue evidence="2">Shoot tissue taken approximately 20 cm above the soil surface</tissue>
    </source>
</reference>